<dbReference type="SUPFAM" id="SSF47413">
    <property type="entry name" value="lambda repressor-like DNA-binding domains"/>
    <property type="match status" value="1"/>
</dbReference>
<dbReference type="KEGG" id="sacd:HS1genome_1042"/>
<dbReference type="InterPro" id="IPR020886">
    <property type="entry name" value="MTH_967-like"/>
</dbReference>
<dbReference type="InterPro" id="IPR001387">
    <property type="entry name" value="Cro/C1-type_HTH"/>
</dbReference>
<dbReference type="Proteomes" id="UP000616143">
    <property type="component" value="Unassembled WGS sequence"/>
</dbReference>
<organism evidence="6 8">
    <name type="scientific">Sulfodiicoccus acidiphilus</name>
    <dbReference type="NCBI Taxonomy" id="1670455"/>
    <lineage>
        <taxon>Archaea</taxon>
        <taxon>Thermoproteota</taxon>
        <taxon>Thermoprotei</taxon>
        <taxon>Sulfolobales</taxon>
        <taxon>Sulfolobaceae</taxon>
        <taxon>Sulfodiicoccus</taxon>
    </lineage>
</organism>
<dbReference type="GeneID" id="38666556"/>
<dbReference type="RefSeq" id="WP_126449918.1">
    <property type="nucleotide sequence ID" value="NZ_AP018553.1"/>
</dbReference>
<evidence type="ECO:0000256" key="3">
    <source>
        <dbReference type="ARBA" id="ARBA00023163"/>
    </source>
</evidence>
<dbReference type="EMBL" id="AP018553">
    <property type="protein sequence ID" value="BBD72653.1"/>
    <property type="molecule type" value="Genomic_DNA"/>
</dbReference>
<evidence type="ECO:0000313" key="8">
    <source>
        <dbReference type="Proteomes" id="UP000276741"/>
    </source>
</evidence>
<reference evidence="8" key="2">
    <citation type="submission" date="2018-04" db="EMBL/GenBank/DDBJ databases">
        <title>Complete genome sequence of Sulfodiicoccus acidiphilus strain HS-1.</title>
        <authorList>
            <person name="Sakai H.D."/>
            <person name="Kurosawa N."/>
        </authorList>
    </citation>
    <scope>NUCLEOTIDE SEQUENCE [LARGE SCALE GENOMIC DNA]</scope>
    <source>
        <strain evidence="8">HS-1</strain>
    </source>
</reference>
<dbReference type="Proteomes" id="UP000276741">
    <property type="component" value="Chromosome"/>
</dbReference>
<evidence type="ECO:0000256" key="2">
    <source>
        <dbReference type="ARBA" id="ARBA00023125"/>
    </source>
</evidence>
<evidence type="ECO:0000313" key="7">
    <source>
        <dbReference type="EMBL" id="GGT95678.1"/>
    </source>
</evidence>
<feature type="domain" description="HTH cro/C1-type" evidence="5">
    <location>
        <begin position="125"/>
        <end position="180"/>
    </location>
</feature>
<dbReference type="Gene3D" id="1.10.260.40">
    <property type="entry name" value="lambda repressor-like DNA-binding domains"/>
    <property type="match status" value="1"/>
</dbReference>
<proteinExistence type="inferred from homology"/>
<dbReference type="InterPro" id="IPR010982">
    <property type="entry name" value="Lambda_DNA-bd_dom_sf"/>
</dbReference>
<evidence type="ECO:0000313" key="6">
    <source>
        <dbReference type="EMBL" id="BBD72653.1"/>
    </source>
</evidence>
<reference evidence="7" key="1">
    <citation type="journal article" date="2014" name="Int. J. Syst. Evol. Microbiol.">
        <title>Complete genome sequence of Corynebacterium casei LMG S-19264T (=DSM 44701T), isolated from a smear-ripened cheese.</title>
        <authorList>
            <consortium name="US DOE Joint Genome Institute (JGI-PGF)"/>
            <person name="Walter F."/>
            <person name="Albersmeier A."/>
            <person name="Kalinowski J."/>
            <person name="Ruckert C."/>
        </authorList>
    </citation>
    <scope>NUCLEOTIDE SEQUENCE</scope>
    <source>
        <strain evidence="7">JCM 31740</strain>
    </source>
</reference>
<dbReference type="Pfam" id="PF01381">
    <property type="entry name" value="HTH_3"/>
    <property type="match status" value="1"/>
</dbReference>
<dbReference type="Pfam" id="PF26553">
    <property type="entry name" value="PDDEXK_19"/>
    <property type="match status" value="1"/>
</dbReference>
<dbReference type="OrthoDB" id="31424at2157"/>
<evidence type="ECO:0000256" key="1">
    <source>
        <dbReference type="ARBA" id="ARBA00023015"/>
    </source>
</evidence>
<gene>
    <name evidence="7" type="ORF">GCM10007116_11620</name>
    <name evidence="6" type="ORF">HS1genome_1042</name>
</gene>
<reference evidence="7" key="4">
    <citation type="submission" date="2020-09" db="EMBL/GenBank/DDBJ databases">
        <authorList>
            <person name="Sun Q."/>
            <person name="Ohkuma M."/>
        </authorList>
    </citation>
    <scope>NUCLEOTIDE SEQUENCE</scope>
    <source>
        <strain evidence="7">JCM 31740</strain>
    </source>
</reference>
<dbReference type="AlphaFoldDB" id="A0A348B3A1"/>
<dbReference type="HAMAP" id="MF_00584">
    <property type="entry name" value="HTH_type_cro_C1"/>
    <property type="match status" value="1"/>
</dbReference>
<dbReference type="GO" id="GO:0003700">
    <property type="term" value="F:DNA-binding transcription factor activity"/>
    <property type="evidence" value="ECO:0007669"/>
    <property type="project" value="UniProtKB-UniRule"/>
</dbReference>
<keyword evidence="3 4" id="KW-0804">Transcription</keyword>
<dbReference type="GO" id="GO:0003677">
    <property type="term" value="F:DNA binding"/>
    <property type="evidence" value="ECO:0007669"/>
    <property type="project" value="UniProtKB-KW"/>
</dbReference>
<accession>A0A348B3A1</accession>
<keyword evidence="2 4" id="KW-0238">DNA-binding</keyword>
<dbReference type="CDD" id="cd00093">
    <property type="entry name" value="HTH_XRE"/>
    <property type="match status" value="1"/>
</dbReference>
<evidence type="ECO:0000256" key="4">
    <source>
        <dbReference type="HAMAP-Rule" id="MF_00584"/>
    </source>
</evidence>
<keyword evidence="8" id="KW-1185">Reference proteome</keyword>
<dbReference type="InterPro" id="IPR059051">
    <property type="entry name" value="MTH_967_PDDEXK"/>
</dbReference>
<keyword evidence="1 4" id="KW-0805">Transcription regulation</keyword>
<reference evidence="6" key="3">
    <citation type="journal article" date="2019" name="BMC Res. Notes">
        <title>Complete genome sequence of the Sulfodiicoccus acidiphilus strain HS-1T, the first crenarchaeon that lacks polB3, isolated from an acidic hot spring in Ohwaku-dani, Hakone, Japan.</title>
        <authorList>
            <person name="Sakai H.D."/>
            <person name="Kurosawa N."/>
        </authorList>
    </citation>
    <scope>NUCLEOTIDE SEQUENCE</scope>
    <source>
        <strain evidence="6">HS-1</strain>
    </source>
</reference>
<protein>
    <recommendedName>
        <fullName evidence="4">Putative HTH-type transcriptional regulatory protein GCM10007116_11620</fullName>
    </recommendedName>
</protein>
<dbReference type="SMART" id="SM00530">
    <property type="entry name" value="HTH_XRE"/>
    <property type="match status" value="1"/>
</dbReference>
<sequence>MVLDPTEVLRTIERKGSSGFLLNYPEEGRRRSIDIMARKGSRLLLIKLAQDRVGKQEVADLKNFSSVMGATPLLLTEEAEDEMAVIREGLVGVSKEGLERILEDDKIPVFKTKGGIFVKVNSERIREERERLGYSIGDLAKYLGVSRKAVYEYERGLSAVSIQIAEKLVGLLGEEVIGDLLSDYKIEPAGDFPSNLLKSKILKIARDSGYSAAELQMTAADVVAAKGEARFIVTIESKNVEQKSAKLKEVTKMRGGLGSKLVLITRTHRFTKDVDGEDVEVLLEEEVDRLKEILNEPSGG</sequence>
<dbReference type="EMBL" id="BMQS01000009">
    <property type="protein sequence ID" value="GGT95678.1"/>
    <property type="molecule type" value="Genomic_DNA"/>
</dbReference>
<dbReference type="PROSITE" id="PS50943">
    <property type="entry name" value="HTH_CROC1"/>
    <property type="match status" value="1"/>
</dbReference>
<evidence type="ECO:0000259" key="5">
    <source>
        <dbReference type="PROSITE" id="PS50943"/>
    </source>
</evidence>
<name>A0A348B3A1_9CREN</name>